<sequence>MATLSQAQPQPTKEEPSPTPQPLQQTPYTLRNPAAYTFRQHSPLAMLVYNMRDPKQQQEQSLRFSRFERRFGKVWTSRLVPLSIFVGHLYLIALFLRNPFQKVDLD</sequence>
<comment type="caution">
    <text evidence="3">The sequence shown here is derived from an EMBL/GenBank/DDBJ whole genome shotgun (WGS) entry which is preliminary data.</text>
</comment>
<keyword evidence="2" id="KW-0812">Transmembrane</keyword>
<feature type="transmembrane region" description="Helical" evidence="2">
    <location>
        <begin position="79"/>
        <end position="96"/>
    </location>
</feature>
<dbReference type="AlphaFoldDB" id="A0A8J8NC61"/>
<gene>
    <name evidence="3" type="ORF">FGO68_gene12220</name>
</gene>
<dbReference type="Proteomes" id="UP000785679">
    <property type="component" value="Unassembled WGS sequence"/>
</dbReference>
<feature type="compositionally biased region" description="Polar residues" evidence="1">
    <location>
        <begin position="1"/>
        <end position="11"/>
    </location>
</feature>
<evidence type="ECO:0000313" key="3">
    <source>
        <dbReference type="EMBL" id="TNV71770.1"/>
    </source>
</evidence>
<proteinExistence type="predicted"/>
<accession>A0A8J8NC61</accession>
<feature type="region of interest" description="Disordered" evidence="1">
    <location>
        <begin position="1"/>
        <end position="28"/>
    </location>
</feature>
<keyword evidence="4" id="KW-1185">Reference proteome</keyword>
<keyword evidence="2" id="KW-0472">Membrane</keyword>
<evidence type="ECO:0000256" key="1">
    <source>
        <dbReference type="SAM" id="MobiDB-lite"/>
    </source>
</evidence>
<protein>
    <recommendedName>
        <fullName evidence="5">Transmembrane protein</fullName>
    </recommendedName>
</protein>
<evidence type="ECO:0000313" key="4">
    <source>
        <dbReference type="Proteomes" id="UP000785679"/>
    </source>
</evidence>
<name>A0A8J8NC61_HALGN</name>
<evidence type="ECO:0000256" key="2">
    <source>
        <dbReference type="SAM" id="Phobius"/>
    </source>
</evidence>
<keyword evidence="2" id="KW-1133">Transmembrane helix</keyword>
<dbReference type="EMBL" id="RRYP01027802">
    <property type="protein sequence ID" value="TNV71770.1"/>
    <property type="molecule type" value="Genomic_DNA"/>
</dbReference>
<evidence type="ECO:0008006" key="5">
    <source>
        <dbReference type="Google" id="ProtNLM"/>
    </source>
</evidence>
<reference evidence="3" key="1">
    <citation type="submission" date="2019-06" db="EMBL/GenBank/DDBJ databases">
        <authorList>
            <person name="Zheng W."/>
        </authorList>
    </citation>
    <scope>NUCLEOTIDE SEQUENCE</scope>
    <source>
        <strain evidence="3">QDHG01</strain>
    </source>
</reference>
<organism evidence="3 4">
    <name type="scientific">Halteria grandinella</name>
    <dbReference type="NCBI Taxonomy" id="5974"/>
    <lineage>
        <taxon>Eukaryota</taxon>
        <taxon>Sar</taxon>
        <taxon>Alveolata</taxon>
        <taxon>Ciliophora</taxon>
        <taxon>Intramacronucleata</taxon>
        <taxon>Spirotrichea</taxon>
        <taxon>Stichotrichia</taxon>
        <taxon>Sporadotrichida</taxon>
        <taxon>Halteriidae</taxon>
        <taxon>Halteria</taxon>
    </lineage>
</organism>